<comment type="similarity">
    <text evidence="2">Belongs to the IPI1/TEX10 family.</text>
</comment>
<protein>
    <recommendedName>
        <fullName evidence="6">Pre-rRNA-processing protein Ipi1 N-terminal domain-containing protein</fullName>
    </recommendedName>
</protein>
<dbReference type="AlphaFoldDB" id="A0A383WFR1"/>
<keyword evidence="3" id="KW-0539">Nucleus</keyword>
<dbReference type="STRING" id="3088.A0A383WFR1"/>
<feature type="region of interest" description="Disordered" evidence="5">
    <location>
        <begin position="260"/>
        <end position="280"/>
    </location>
</feature>
<feature type="region of interest" description="Disordered" evidence="5">
    <location>
        <begin position="495"/>
        <end position="518"/>
    </location>
</feature>
<feature type="region of interest" description="Disordered" evidence="5">
    <location>
        <begin position="556"/>
        <end position="600"/>
    </location>
</feature>
<dbReference type="InterPro" id="IPR024679">
    <property type="entry name" value="Ipi1_N"/>
</dbReference>
<accession>A0A383WFR1</accession>
<dbReference type="InterPro" id="IPR016024">
    <property type="entry name" value="ARM-type_fold"/>
</dbReference>
<feature type="region of interest" description="Disordered" evidence="5">
    <location>
        <begin position="1"/>
        <end position="37"/>
    </location>
</feature>
<keyword evidence="4" id="KW-0175">Coiled coil</keyword>
<evidence type="ECO:0000256" key="2">
    <source>
        <dbReference type="ARBA" id="ARBA00006427"/>
    </source>
</evidence>
<dbReference type="Gene3D" id="1.25.10.10">
    <property type="entry name" value="Leucine-rich Repeat Variant"/>
    <property type="match status" value="1"/>
</dbReference>
<evidence type="ECO:0000256" key="4">
    <source>
        <dbReference type="SAM" id="Coils"/>
    </source>
</evidence>
<organism evidence="7 8">
    <name type="scientific">Tetradesmus obliquus</name>
    <name type="common">Green alga</name>
    <name type="synonym">Acutodesmus obliquus</name>
    <dbReference type="NCBI Taxonomy" id="3088"/>
    <lineage>
        <taxon>Eukaryota</taxon>
        <taxon>Viridiplantae</taxon>
        <taxon>Chlorophyta</taxon>
        <taxon>core chlorophytes</taxon>
        <taxon>Chlorophyceae</taxon>
        <taxon>CS clade</taxon>
        <taxon>Sphaeropleales</taxon>
        <taxon>Scenedesmaceae</taxon>
        <taxon>Tetradesmus</taxon>
    </lineage>
</organism>
<dbReference type="GO" id="GO:0005634">
    <property type="term" value="C:nucleus"/>
    <property type="evidence" value="ECO:0007669"/>
    <property type="project" value="UniProtKB-SubCell"/>
</dbReference>
<evidence type="ECO:0000256" key="3">
    <source>
        <dbReference type="ARBA" id="ARBA00023242"/>
    </source>
</evidence>
<evidence type="ECO:0000313" key="7">
    <source>
        <dbReference type="EMBL" id="SZX75874.1"/>
    </source>
</evidence>
<dbReference type="PANTHER" id="PTHR16056:SF2">
    <property type="entry name" value="TESTIS-EXPRESSED PROTEIN 10"/>
    <property type="match status" value="1"/>
</dbReference>
<feature type="compositionally biased region" description="Basic residues" evidence="5">
    <location>
        <begin position="18"/>
        <end position="28"/>
    </location>
</feature>
<feature type="compositionally biased region" description="Gly residues" evidence="5">
    <location>
        <begin position="497"/>
        <end position="510"/>
    </location>
</feature>
<proteinExistence type="inferred from homology"/>
<dbReference type="InterPro" id="IPR011989">
    <property type="entry name" value="ARM-like"/>
</dbReference>
<evidence type="ECO:0000256" key="5">
    <source>
        <dbReference type="SAM" id="MobiDB-lite"/>
    </source>
</evidence>
<keyword evidence="8" id="KW-1185">Reference proteome</keyword>
<feature type="domain" description="Pre-rRNA-processing protein Ipi1 N-terminal" evidence="6">
    <location>
        <begin position="141"/>
        <end position="212"/>
    </location>
</feature>
<name>A0A383WFR1_TETOB</name>
<reference evidence="7 8" key="1">
    <citation type="submission" date="2016-10" db="EMBL/GenBank/DDBJ databases">
        <authorList>
            <person name="Cai Z."/>
        </authorList>
    </citation>
    <scope>NUCLEOTIDE SEQUENCE [LARGE SCALE GENOMIC DNA]</scope>
</reference>
<dbReference type="Proteomes" id="UP000256970">
    <property type="component" value="Unassembled WGS sequence"/>
</dbReference>
<dbReference type="PANTHER" id="PTHR16056">
    <property type="entry name" value="REGULATOR OF MICROTUBULE DYNAMICS PROTEIN"/>
    <property type="match status" value="1"/>
</dbReference>
<dbReference type="SUPFAM" id="SSF48371">
    <property type="entry name" value="ARM repeat"/>
    <property type="match status" value="1"/>
</dbReference>
<gene>
    <name evidence="7" type="ORF">BQ4739_LOCUS16244</name>
</gene>
<evidence type="ECO:0000313" key="8">
    <source>
        <dbReference type="Proteomes" id="UP000256970"/>
    </source>
</evidence>
<dbReference type="Pfam" id="PF12333">
    <property type="entry name" value="Ipi1_N"/>
    <property type="match status" value="1"/>
</dbReference>
<dbReference type="EMBL" id="FNXT01001245">
    <property type="protein sequence ID" value="SZX75874.1"/>
    <property type="molecule type" value="Genomic_DNA"/>
</dbReference>
<evidence type="ECO:0000259" key="6">
    <source>
        <dbReference type="Pfam" id="PF12333"/>
    </source>
</evidence>
<sequence length="1171" mass="118543">MGKPSKRKNPGVGVDFRKVKHKVGKKLPKAQNDTNTDFKSRSINLSTQSIAQDKAGAAVSERNLTLKELVGQLSHHNTHTRRDALAGLQQLLTAHPAEARRHAAHLLEALATRVADGEQPVRTALLSLLRGAALPALGPAALAPFVPLFMAHLSAALTHLSADVRLDALAVLEALTEAAPQLMASDEQLCCSLGHYSGLLSRTNRGKSVKSQALTGLLKVLSSLQRFLNTALQAAAAARSSTGGAAAAAAGAADAALGAGSSSSSSSSSRRPLLAARSAAAPPGMTRLPAAQELLRLYAAGSSSGSFATVLQQPKLAPGTQQGSTSAAPAAAAAAVGAHGSAAQLQSQSLQLLAVLFDCWSEAAPGSLSTAPEQEAAQVLVHILGCCQLLLTHVAPEISTAAAAATAEDVRPYGGSSSSGSSSLCPGFNTVDHDKALWLNQAAGQVLPRLLKAFPAVAPAARLSGPLQDLLQRFNLLAVQLLAGFTAGRVQWPPAAGAGGSSSSRGGGGSSSSKAELAAQRDWQERLLQFMADVLATGSCLPTSALSTLEQQPDQAAAAAAAATPGSSKKQGKRPGSGTPQQQQQQQQEDGASAGPGSSSSSSSVLVVLQCLQQLLPCMATAPRQQLLAAVDQLLAAPHLTAAAHKQQQQAGQAAAAGGVVTGAVRTACQQLQLQLMLRYLYDAVPDATQDAAVAGWLAAAPKLLWEQGTARPHVSRLLLLMLYHAGRLAQPGSLTQQQLLQVQPQIAALLATALPAASSNIKQSKKRKQQQQQQDGDLQGQDAAVTVLVGPIAGLPASVQCLAADALCFQPQLQPPLLKAVALACRLSCYSAAAVAQLLDAVLAAAGSMPPDQFLSFVATLLSAPPAGGYVDRSSGKKIGGGFERHQQLVDAVCRWLHVYGPLPELLQLLAPVAVQNWQQQQQQQGVVVGSRDGLQCSSYSCASLAALAAGCWCPAGSSSSSRTPVILAAAAAAAAAAAVAAVMPQVLLEQLPAVLAAYCTSSLAAAEHSSGSSSSSAVAPSNQPQAVALAAVGASGAAAAASDGAAAAAAVDACLPVVLPLLAAVPECVLPFLQQVVDGCVTTAAAAAAAAAAVSSGGLAAAVYVSKAVLGQQCLKQHLVQQEQQLQQLVAQLAAAAAQLQQEGGAAAAAAVVTQVTQLQTAVALLCGS</sequence>
<feature type="coiled-coil region" evidence="4">
    <location>
        <begin position="1114"/>
        <end position="1145"/>
    </location>
</feature>
<evidence type="ECO:0000256" key="1">
    <source>
        <dbReference type="ARBA" id="ARBA00004123"/>
    </source>
</evidence>
<comment type="subcellular location">
    <subcellularLocation>
        <location evidence="1">Nucleus</location>
    </subcellularLocation>
</comment>